<evidence type="ECO:0000313" key="3">
    <source>
        <dbReference type="Proteomes" id="UP001472677"/>
    </source>
</evidence>
<keyword evidence="3" id="KW-1185">Reference proteome</keyword>
<accession>A0ABR2AER8</accession>
<dbReference type="Proteomes" id="UP001472677">
    <property type="component" value="Unassembled WGS sequence"/>
</dbReference>
<dbReference type="EMBL" id="JBBPBM010000776">
    <property type="protein sequence ID" value="KAK8491670.1"/>
    <property type="molecule type" value="Genomic_DNA"/>
</dbReference>
<sequence>MNNPNSPSRRNVEALPAVNGLHPGNQGGCPLDEIAVVDVPVALERLGSPVSSEVQPALKKGRNFKDTVIVEDTPMEAMDVGEWAD</sequence>
<evidence type="ECO:0000256" key="1">
    <source>
        <dbReference type="SAM" id="MobiDB-lite"/>
    </source>
</evidence>
<protein>
    <submittedName>
        <fullName evidence="2">Uncharacterized protein</fullName>
    </submittedName>
</protein>
<gene>
    <name evidence="2" type="ORF">V6N12_073312</name>
</gene>
<feature type="region of interest" description="Disordered" evidence="1">
    <location>
        <begin position="1"/>
        <end position="24"/>
    </location>
</feature>
<reference evidence="2 3" key="1">
    <citation type="journal article" date="2024" name="G3 (Bethesda)">
        <title>Genome assembly of Hibiscus sabdariffa L. provides insights into metabolisms of medicinal natural products.</title>
        <authorList>
            <person name="Kim T."/>
        </authorList>
    </citation>
    <scope>NUCLEOTIDE SEQUENCE [LARGE SCALE GENOMIC DNA]</scope>
    <source>
        <strain evidence="2">TK-2024</strain>
        <tissue evidence="2">Old leaves</tissue>
    </source>
</reference>
<comment type="caution">
    <text evidence="2">The sequence shown here is derived from an EMBL/GenBank/DDBJ whole genome shotgun (WGS) entry which is preliminary data.</text>
</comment>
<organism evidence="2 3">
    <name type="scientific">Hibiscus sabdariffa</name>
    <name type="common">roselle</name>
    <dbReference type="NCBI Taxonomy" id="183260"/>
    <lineage>
        <taxon>Eukaryota</taxon>
        <taxon>Viridiplantae</taxon>
        <taxon>Streptophyta</taxon>
        <taxon>Embryophyta</taxon>
        <taxon>Tracheophyta</taxon>
        <taxon>Spermatophyta</taxon>
        <taxon>Magnoliopsida</taxon>
        <taxon>eudicotyledons</taxon>
        <taxon>Gunneridae</taxon>
        <taxon>Pentapetalae</taxon>
        <taxon>rosids</taxon>
        <taxon>malvids</taxon>
        <taxon>Malvales</taxon>
        <taxon>Malvaceae</taxon>
        <taxon>Malvoideae</taxon>
        <taxon>Hibiscus</taxon>
    </lineage>
</organism>
<evidence type="ECO:0000313" key="2">
    <source>
        <dbReference type="EMBL" id="KAK8491670.1"/>
    </source>
</evidence>
<proteinExistence type="predicted"/>
<name>A0ABR2AER8_9ROSI</name>